<protein>
    <recommendedName>
        <fullName evidence="3">DUF3549 domain-containing protein</fullName>
    </recommendedName>
</protein>
<name>A0A0S2SGN7_9GAMM</name>
<organism evidence="1 2">
    <name type="scientific">Aeromonas schubertii</name>
    <dbReference type="NCBI Taxonomy" id="652"/>
    <lineage>
        <taxon>Bacteria</taxon>
        <taxon>Pseudomonadati</taxon>
        <taxon>Pseudomonadota</taxon>
        <taxon>Gammaproteobacteria</taxon>
        <taxon>Aeromonadales</taxon>
        <taxon>Aeromonadaceae</taxon>
        <taxon>Aeromonas</taxon>
    </lineage>
</organism>
<evidence type="ECO:0000313" key="1">
    <source>
        <dbReference type="EMBL" id="ALP40834.1"/>
    </source>
</evidence>
<gene>
    <name evidence="1" type="ORF">WL1483_1415</name>
</gene>
<dbReference type="Pfam" id="PF12069">
    <property type="entry name" value="DUF3549"/>
    <property type="match status" value="1"/>
</dbReference>
<proteinExistence type="predicted"/>
<dbReference type="KEGG" id="asr:WL1483_1415"/>
<dbReference type="RefSeq" id="WP_060584644.1">
    <property type="nucleotide sequence ID" value="NZ_CP013067.1"/>
</dbReference>
<dbReference type="EMBL" id="CP013067">
    <property type="protein sequence ID" value="ALP40834.1"/>
    <property type="molecule type" value="Genomic_DNA"/>
</dbReference>
<dbReference type="PATRIC" id="fig|652.5.peg.1114"/>
<evidence type="ECO:0008006" key="3">
    <source>
        <dbReference type="Google" id="ProtNLM"/>
    </source>
</evidence>
<dbReference type="Proteomes" id="UP000058114">
    <property type="component" value="Chromosome"/>
</dbReference>
<accession>A0A0S2SGN7</accession>
<sequence>MSTIDTLTQFLTQAGTEFQLFDLGRQLRVLERDRFERIERQQEPYPWPLQQKAWLAVHFYQEGGKHYLWFLTFPLDEQGLLMGAGPKQFMDLVVETLGYQLTGELDEAKAEKLANNPWTFRPAEAKMAALHAHLSHRLAQPSSAYLAPLCGYLADPRSDGWQQLGLQGFADLAERVSDQDILPLVCKSLPRLPEPVLHALCQALESVALPPALQGALIERINQEQERAEPSDETLAHLCRAQASCPPQALRRAKLLTLLTTHPSQALLLAIAGRLPGDLEGEALLGAFLEALAALDTRLFGQLFAELVTLPNLRPGLLGKLRDPNRSAALGQAIGELFKAAHGG</sequence>
<reference evidence="2" key="1">
    <citation type="submission" date="2015-10" db="EMBL/GenBank/DDBJ databases">
        <title>Complete Genome Sequence of Aeromonas schubertii strain WL1483.</title>
        <authorList>
            <person name="Liu L."/>
        </authorList>
    </citation>
    <scope>NUCLEOTIDE SEQUENCE [LARGE SCALE GENOMIC DNA]</scope>
    <source>
        <strain evidence="2">WL1483</strain>
    </source>
</reference>
<evidence type="ECO:0000313" key="2">
    <source>
        <dbReference type="Proteomes" id="UP000058114"/>
    </source>
</evidence>
<reference evidence="1 2" key="2">
    <citation type="journal article" date="2016" name="Genome Announc.">
        <title>Complete Genome Sequence of the Highly Virulent Aeromonas schubertii Strain WL1483, Isolated from Diseased Snakehead Fish (Channa argus) in China.</title>
        <authorList>
            <person name="Liu L."/>
            <person name="Li N."/>
            <person name="Zhang D."/>
            <person name="Fu X."/>
            <person name="Shi C."/>
            <person name="Lin Q."/>
            <person name="Hao G."/>
        </authorList>
    </citation>
    <scope>NUCLEOTIDE SEQUENCE [LARGE SCALE GENOMIC DNA]</scope>
    <source>
        <strain evidence="1 2">WL1483</strain>
    </source>
</reference>
<dbReference type="AlphaFoldDB" id="A0A0S2SGN7"/>
<dbReference type="InterPro" id="IPR021936">
    <property type="entry name" value="DUF3549"/>
</dbReference>